<sequence length="277" mass="30859">MCVCVCVCVKWQRLRMCVCVCDTGIRGSGQRGLPCHCPLHPLSPLQGPFFSIVCDDRKAATMGKKSGPTIGSAATPMISAAGKDHVIFSKKLLLSIAVVLGMTMFLFFTIEQSRIAGNLAKSRAAMAQANSIKDANSMLEKSKSELEDEETELVNLYSQWLDEDSSELEISQEQLAELKQQLKDVTEQISAHSSQLSNKDTTLADKEQRLAQFQFKIQQKQKYIDELAVLIEQATGKAPKGTGIDESVTDDLIWDDEYGNYDDFYDEYFTGDDDIEW</sequence>
<keyword evidence="1" id="KW-0175">Coiled coil</keyword>
<reference evidence="3 4" key="1">
    <citation type="journal article" date="2008" name="Nature">
        <title>The genome of the choanoflagellate Monosiga brevicollis and the origin of metazoans.</title>
        <authorList>
            <consortium name="JGI Sequencing"/>
            <person name="King N."/>
            <person name="Westbrook M.J."/>
            <person name="Young S.L."/>
            <person name="Kuo A."/>
            <person name="Abedin M."/>
            <person name="Chapman J."/>
            <person name="Fairclough S."/>
            <person name="Hellsten U."/>
            <person name="Isogai Y."/>
            <person name="Letunic I."/>
            <person name="Marr M."/>
            <person name="Pincus D."/>
            <person name="Putnam N."/>
            <person name="Rokas A."/>
            <person name="Wright K.J."/>
            <person name="Zuzow R."/>
            <person name="Dirks W."/>
            <person name="Good M."/>
            <person name="Goodstein D."/>
            <person name="Lemons D."/>
            <person name="Li W."/>
            <person name="Lyons J.B."/>
            <person name="Morris A."/>
            <person name="Nichols S."/>
            <person name="Richter D.J."/>
            <person name="Salamov A."/>
            <person name="Bork P."/>
            <person name="Lim W.A."/>
            <person name="Manning G."/>
            <person name="Miller W.T."/>
            <person name="McGinnis W."/>
            <person name="Shapiro H."/>
            <person name="Tjian R."/>
            <person name="Grigoriev I.V."/>
            <person name="Rokhsar D."/>
        </authorList>
    </citation>
    <scope>NUCLEOTIDE SEQUENCE [LARGE SCALE GENOMIC DNA]</scope>
    <source>
        <strain evidence="4">MX1 / ATCC 50154</strain>
    </source>
</reference>
<feature type="transmembrane region" description="Helical" evidence="2">
    <location>
        <begin position="92"/>
        <end position="110"/>
    </location>
</feature>
<dbReference type="OMA" id="TEQISAH"/>
<dbReference type="KEGG" id="mbr:MONBRDRAFT_33650"/>
<dbReference type="AlphaFoldDB" id="A9V6T3"/>
<name>A9V6T3_MONBE</name>
<accession>A9V6T3</accession>
<gene>
    <name evidence="3" type="ORF">MONBRDRAFT_33650</name>
</gene>
<feature type="coiled-coil region" evidence="1">
    <location>
        <begin position="129"/>
        <end position="195"/>
    </location>
</feature>
<proteinExistence type="predicted"/>
<dbReference type="EMBL" id="CH991563">
    <property type="protein sequence ID" value="EDQ86789.1"/>
    <property type="molecule type" value="Genomic_DNA"/>
</dbReference>
<keyword evidence="4" id="KW-1185">Reference proteome</keyword>
<evidence type="ECO:0000313" key="3">
    <source>
        <dbReference type="EMBL" id="EDQ86789.1"/>
    </source>
</evidence>
<evidence type="ECO:0000256" key="1">
    <source>
        <dbReference type="SAM" id="Coils"/>
    </source>
</evidence>
<keyword evidence="2" id="KW-0472">Membrane</keyword>
<evidence type="ECO:0000313" key="4">
    <source>
        <dbReference type="Proteomes" id="UP000001357"/>
    </source>
</evidence>
<dbReference type="GeneID" id="5893641"/>
<organism evidence="3 4">
    <name type="scientific">Monosiga brevicollis</name>
    <name type="common">Choanoflagellate</name>
    <dbReference type="NCBI Taxonomy" id="81824"/>
    <lineage>
        <taxon>Eukaryota</taxon>
        <taxon>Choanoflagellata</taxon>
        <taxon>Craspedida</taxon>
        <taxon>Salpingoecidae</taxon>
        <taxon>Monosiga</taxon>
    </lineage>
</organism>
<keyword evidence="2" id="KW-0812">Transmembrane</keyword>
<keyword evidence="2" id="KW-1133">Transmembrane helix</keyword>
<evidence type="ECO:0000256" key="2">
    <source>
        <dbReference type="SAM" id="Phobius"/>
    </source>
</evidence>
<dbReference type="RefSeq" id="XP_001748334.1">
    <property type="nucleotide sequence ID" value="XM_001748282.1"/>
</dbReference>
<protein>
    <submittedName>
        <fullName evidence="3">Uncharacterized protein</fullName>
    </submittedName>
</protein>
<dbReference type="Proteomes" id="UP000001357">
    <property type="component" value="Unassembled WGS sequence"/>
</dbReference>
<dbReference type="InParanoid" id="A9V6T3"/>